<proteinExistence type="predicted"/>
<evidence type="ECO:0000256" key="1">
    <source>
        <dbReference type="SAM" id="Coils"/>
    </source>
</evidence>
<dbReference type="Proteomes" id="UP000613177">
    <property type="component" value="Unassembled WGS sequence"/>
</dbReference>
<sequence>MDIEEELYFYGKPSYTSKDVLCLENLEHVWKMSDMVDTSAMMDIVNTDAEKTQNDLRLLSDAVSDLIESTDNLKLDQVRSCLESNDKGSLESIKTSLDEDGKKQLNELETKSSSSKEHLAELEKKLNDCKQDLNKVKSAQSDQSKLTLYTLRRTMRDIERSLTRANNKITALEQQELEVRLKKDEPSESTDNKLSQSRLKRGVFLNNIFTSSQKFQPLSA</sequence>
<dbReference type="EMBL" id="JAEPRE010000003">
    <property type="protein sequence ID" value="KAG2237761.1"/>
    <property type="molecule type" value="Genomic_DNA"/>
</dbReference>
<keyword evidence="3" id="KW-1185">Reference proteome</keyword>
<name>A0A8H7SZ93_9FUNG</name>
<organism evidence="2 3">
    <name type="scientific">Thamnidium elegans</name>
    <dbReference type="NCBI Taxonomy" id="101142"/>
    <lineage>
        <taxon>Eukaryota</taxon>
        <taxon>Fungi</taxon>
        <taxon>Fungi incertae sedis</taxon>
        <taxon>Mucoromycota</taxon>
        <taxon>Mucoromycotina</taxon>
        <taxon>Mucoromycetes</taxon>
        <taxon>Mucorales</taxon>
        <taxon>Mucorineae</taxon>
        <taxon>Mucoraceae</taxon>
        <taxon>Thamnidium</taxon>
    </lineage>
</organism>
<accession>A0A8H7SZ93</accession>
<dbReference type="AlphaFoldDB" id="A0A8H7SZ93"/>
<keyword evidence="1" id="KW-0175">Coiled coil</keyword>
<evidence type="ECO:0000313" key="3">
    <source>
        <dbReference type="Proteomes" id="UP000613177"/>
    </source>
</evidence>
<feature type="coiled-coil region" evidence="1">
    <location>
        <begin position="105"/>
        <end position="175"/>
    </location>
</feature>
<comment type="caution">
    <text evidence="2">The sequence shown here is derived from an EMBL/GenBank/DDBJ whole genome shotgun (WGS) entry which is preliminary data.</text>
</comment>
<evidence type="ECO:0000313" key="2">
    <source>
        <dbReference type="EMBL" id="KAG2237761.1"/>
    </source>
</evidence>
<protein>
    <submittedName>
        <fullName evidence="2">Uncharacterized protein</fullName>
    </submittedName>
</protein>
<reference evidence="2" key="1">
    <citation type="submission" date="2021-01" db="EMBL/GenBank/DDBJ databases">
        <title>Metabolic potential, ecology and presence of endohyphal bacteria is reflected in genomic diversity of Mucoromycotina.</title>
        <authorList>
            <person name="Muszewska A."/>
            <person name="Okrasinska A."/>
            <person name="Steczkiewicz K."/>
            <person name="Drgas O."/>
            <person name="Orlowska M."/>
            <person name="Perlinska-Lenart U."/>
            <person name="Aleksandrzak-Piekarczyk T."/>
            <person name="Szatraj K."/>
            <person name="Zielenkiewicz U."/>
            <person name="Pilsyk S."/>
            <person name="Malc E."/>
            <person name="Mieczkowski P."/>
            <person name="Kruszewska J.S."/>
            <person name="Biernat P."/>
            <person name="Pawlowska J."/>
        </authorList>
    </citation>
    <scope>NUCLEOTIDE SEQUENCE</scope>
    <source>
        <strain evidence="2">WA0000018081</strain>
    </source>
</reference>
<gene>
    <name evidence="2" type="ORF">INT48_009700</name>
</gene>